<evidence type="ECO:0000313" key="1">
    <source>
        <dbReference type="EMBL" id="JAD58631.1"/>
    </source>
</evidence>
<protein>
    <submittedName>
        <fullName evidence="1">Uncharacterized protein</fullName>
    </submittedName>
</protein>
<sequence length="45" mass="5080">MGARQLMKHVGILYLKPLFCCCCTEEDIILTLFLQFIIISGCSLT</sequence>
<reference evidence="1" key="2">
    <citation type="journal article" date="2015" name="Data Brief">
        <title>Shoot transcriptome of the giant reed, Arundo donax.</title>
        <authorList>
            <person name="Barrero R.A."/>
            <person name="Guerrero F.D."/>
            <person name="Moolhuijzen P."/>
            <person name="Goolsby J.A."/>
            <person name="Tidwell J."/>
            <person name="Bellgard S.E."/>
            <person name="Bellgard M.I."/>
        </authorList>
    </citation>
    <scope>NUCLEOTIDE SEQUENCE</scope>
    <source>
        <tissue evidence="1">Shoot tissue taken approximately 20 cm above the soil surface</tissue>
    </source>
</reference>
<proteinExistence type="predicted"/>
<accession>A0A0A9B5M6</accession>
<name>A0A0A9B5M6_ARUDO</name>
<organism evidence="1">
    <name type="scientific">Arundo donax</name>
    <name type="common">Giant reed</name>
    <name type="synonym">Donax arundinaceus</name>
    <dbReference type="NCBI Taxonomy" id="35708"/>
    <lineage>
        <taxon>Eukaryota</taxon>
        <taxon>Viridiplantae</taxon>
        <taxon>Streptophyta</taxon>
        <taxon>Embryophyta</taxon>
        <taxon>Tracheophyta</taxon>
        <taxon>Spermatophyta</taxon>
        <taxon>Magnoliopsida</taxon>
        <taxon>Liliopsida</taxon>
        <taxon>Poales</taxon>
        <taxon>Poaceae</taxon>
        <taxon>PACMAD clade</taxon>
        <taxon>Arundinoideae</taxon>
        <taxon>Arundineae</taxon>
        <taxon>Arundo</taxon>
    </lineage>
</organism>
<dbReference type="EMBL" id="GBRH01239264">
    <property type="protein sequence ID" value="JAD58631.1"/>
    <property type="molecule type" value="Transcribed_RNA"/>
</dbReference>
<dbReference type="AlphaFoldDB" id="A0A0A9B5M6"/>
<reference evidence="1" key="1">
    <citation type="submission" date="2014-09" db="EMBL/GenBank/DDBJ databases">
        <authorList>
            <person name="Magalhaes I.L.F."/>
            <person name="Oliveira U."/>
            <person name="Santos F.R."/>
            <person name="Vidigal T.H.D.A."/>
            <person name="Brescovit A.D."/>
            <person name="Santos A.J."/>
        </authorList>
    </citation>
    <scope>NUCLEOTIDE SEQUENCE</scope>
    <source>
        <tissue evidence="1">Shoot tissue taken approximately 20 cm above the soil surface</tissue>
    </source>
</reference>